<gene>
    <name evidence="3" type="ORF">EZ242_14615</name>
</gene>
<feature type="region of interest" description="Disordered" evidence="1">
    <location>
        <begin position="78"/>
        <end position="100"/>
    </location>
</feature>
<accession>A0A4Z0BKE9</accession>
<evidence type="ECO:0000313" key="4">
    <source>
        <dbReference type="Proteomes" id="UP000297564"/>
    </source>
</evidence>
<organism evidence="3 4">
    <name type="scientific">Ramlibacter rhizophilus</name>
    <dbReference type="NCBI Taxonomy" id="1781167"/>
    <lineage>
        <taxon>Bacteria</taxon>
        <taxon>Pseudomonadati</taxon>
        <taxon>Pseudomonadota</taxon>
        <taxon>Betaproteobacteria</taxon>
        <taxon>Burkholderiales</taxon>
        <taxon>Comamonadaceae</taxon>
        <taxon>Ramlibacter</taxon>
    </lineage>
</organism>
<dbReference type="EMBL" id="SMLL01000005">
    <property type="protein sequence ID" value="TFY98747.1"/>
    <property type="molecule type" value="Genomic_DNA"/>
</dbReference>
<protein>
    <recommendedName>
        <fullName evidence="5">DUF4124 domain-containing protein</fullName>
    </recommendedName>
</protein>
<evidence type="ECO:0008006" key="5">
    <source>
        <dbReference type="Google" id="ProtNLM"/>
    </source>
</evidence>
<name>A0A4Z0BKE9_9BURK</name>
<dbReference type="OrthoDB" id="8904700at2"/>
<keyword evidence="4" id="KW-1185">Reference proteome</keyword>
<proteinExistence type="predicted"/>
<keyword evidence="2" id="KW-0732">Signal</keyword>
<dbReference type="Proteomes" id="UP000297564">
    <property type="component" value="Unassembled WGS sequence"/>
</dbReference>
<sequence length="128" mass="14045">MKPFKSLASALCLCAAGPVLAQCYTVYDAQNRVLYHARQSPVDMSRPLHETVPAAFPGGHLVFDNFSQCDELRPLVPPIAAAPTEPDTARMGAAPARPNKVITELRDPPLRVIREGDRLTIEQIKKDL</sequence>
<dbReference type="RefSeq" id="WP_135285898.1">
    <property type="nucleotide sequence ID" value="NZ_SMLL01000005.1"/>
</dbReference>
<evidence type="ECO:0000256" key="1">
    <source>
        <dbReference type="SAM" id="MobiDB-lite"/>
    </source>
</evidence>
<evidence type="ECO:0000256" key="2">
    <source>
        <dbReference type="SAM" id="SignalP"/>
    </source>
</evidence>
<dbReference type="AlphaFoldDB" id="A0A4Z0BKE9"/>
<evidence type="ECO:0000313" key="3">
    <source>
        <dbReference type="EMBL" id="TFY98747.1"/>
    </source>
</evidence>
<comment type="caution">
    <text evidence="3">The sequence shown here is derived from an EMBL/GenBank/DDBJ whole genome shotgun (WGS) entry which is preliminary data.</text>
</comment>
<feature type="signal peptide" evidence="2">
    <location>
        <begin position="1"/>
        <end position="21"/>
    </location>
</feature>
<reference evidence="3 4" key="1">
    <citation type="submission" date="2019-03" db="EMBL/GenBank/DDBJ databases">
        <title>Ramlibacter rhizophilus CCTCC AB2015357, whole genome shotgun sequence.</title>
        <authorList>
            <person name="Zhang X."/>
            <person name="Feng G."/>
            <person name="Zhu H."/>
        </authorList>
    </citation>
    <scope>NUCLEOTIDE SEQUENCE [LARGE SCALE GENOMIC DNA]</scope>
    <source>
        <strain evidence="3 4">CCTCC AB2015357</strain>
    </source>
</reference>
<feature type="chain" id="PRO_5021486565" description="DUF4124 domain-containing protein" evidence="2">
    <location>
        <begin position="22"/>
        <end position="128"/>
    </location>
</feature>